<dbReference type="STRING" id="1202768.SAMN05216285_4176"/>
<evidence type="ECO:0000313" key="1">
    <source>
        <dbReference type="EMBL" id="SEW32953.1"/>
    </source>
</evidence>
<dbReference type="EMBL" id="FOIS01000007">
    <property type="protein sequence ID" value="SEW32953.1"/>
    <property type="molecule type" value="Genomic_DNA"/>
</dbReference>
<accession>A0A1I0QYJ5</accession>
<reference evidence="2" key="1">
    <citation type="submission" date="2016-10" db="EMBL/GenBank/DDBJ databases">
        <authorList>
            <person name="Varghese N."/>
        </authorList>
    </citation>
    <scope>NUCLEOTIDE SEQUENCE [LARGE SCALE GENOMIC DNA]</scope>
    <source>
        <strain evidence="2">CGMCC 1.12284</strain>
    </source>
</reference>
<evidence type="ECO:0000313" key="2">
    <source>
        <dbReference type="Proteomes" id="UP000183275"/>
    </source>
</evidence>
<dbReference type="Proteomes" id="UP000183275">
    <property type="component" value="Unassembled WGS sequence"/>
</dbReference>
<keyword evidence="2" id="KW-1185">Reference proteome</keyword>
<dbReference type="InterPro" id="IPR027417">
    <property type="entry name" value="P-loop_NTPase"/>
</dbReference>
<dbReference type="OrthoDB" id="350266at2157"/>
<name>A0A1I0QYJ5_9EURY</name>
<gene>
    <name evidence="1" type="ORF">SAMN05216285_4176</name>
</gene>
<dbReference type="RefSeq" id="WP_049991461.1">
    <property type="nucleotide sequence ID" value="NZ_FOIS01000007.1"/>
</dbReference>
<proteinExistence type="predicted"/>
<organism evidence="1 2">
    <name type="scientific">Natrinema salifodinae</name>
    <dbReference type="NCBI Taxonomy" id="1202768"/>
    <lineage>
        <taxon>Archaea</taxon>
        <taxon>Methanobacteriati</taxon>
        <taxon>Methanobacteriota</taxon>
        <taxon>Stenosarchaea group</taxon>
        <taxon>Halobacteria</taxon>
        <taxon>Halobacteriales</taxon>
        <taxon>Natrialbaceae</taxon>
        <taxon>Natrinema</taxon>
    </lineage>
</organism>
<dbReference type="AlphaFoldDB" id="A0A1I0QYJ5"/>
<dbReference type="eggNOG" id="ENOG502N5TI">
    <property type="taxonomic scope" value="Archaea"/>
</dbReference>
<protein>
    <submittedName>
        <fullName evidence="1">Uncharacterized protein</fullName>
    </submittedName>
</protein>
<dbReference type="SUPFAM" id="SSF52540">
    <property type="entry name" value="P-loop containing nucleoside triphosphate hydrolases"/>
    <property type="match status" value="1"/>
</dbReference>
<sequence length="699" mass="79441">MSKAYDTGPAVTGPNVLSYHEFRTDEELENRQKAIRQRIRTAIDDGHEAQSKGEYGQLARIISAGLLPVLDIDRYSLRLYDERLHDSPYGWHMTALSRFFENQDRYLTPESVDGREWLSARSNRGETPEEHRQRILDGVFESLESAAIMEGYLPSRLEKQQPVYGFSMQLGERYVRPDSTAGGTLDIRDTDDELKTILCAGSKGSGKSTAVESMVLDSYANGHKIVDLVDFFKSENATYDLPQQEPTNADLIEAREAMDLGAGFEDWDERPNLEIMAPLSPGLEKMQVPYNEDSDEPVMRPFTIPASDLTFRQLVMLLHNTTPTQENHLRSAHQKLVNSGRDWTLKDVADTVRNKTGAGDSVCDRIETALETAQGKSFIRDKECEHQLDWSDIMQNEDVITSFTVHTIREPSDRLLVLSYLLDSVYDAREQLTRHNLTENFAPMTIVMREMHKVAPRSKSEQEAESTMEGYMIDTLSELFALARHANTEIIADTQEFKQQLSSEVSGLFDHIYCFQSHVPDVKNIFKTRLDDTDPAETIAQFEQPGKCALVNEDGYTMPIQFAPPPCHHLEAKEDGSGLGMRARVDETGEKLLPAPWNANVPARLKFDDTPDDPVAEFCEKFIDQTNDMNDYAVKEYITDTYNEWAKVQDKKIMSHDKIHRRVKNHFDLGDDTDAKPTVDGERKYAHRTLVLRGEDVPI</sequence>